<dbReference type="RefSeq" id="WP_343332365.1">
    <property type="nucleotide sequence ID" value="NZ_JAPOHD010000012.1"/>
</dbReference>
<organism evidence="3 4">
    <name type="scientific">Draconibacterium aestuarii</name>
    <dbReference type="NCBI Taxonomy" id="2998507"/>
    <lineage>
        <taxon>Bacteria</taxon>
        <taxon>Pseudomonadati</taxon>
        <taxon>Bacteroidota</taxon>
        <taxon>Bacteroidia</taxon>
        <taxon>Marinilabiliales</taxon>
        <taxon>Prolixibacteraceae</taxon>
        <taxon>Draconibacterium</taxon>
    </lineage>
</organism>
<keyword evidence="1" id="KW-0732">Signal</keyword>
<dbReference type="Gene3D" id="2.60.120.560">
    <property type="entry name" value="Exo-inulinase, domain 1"/>
    <property type="match status" value="1"/>
</dbReference>
<feature type="chain" id="PRO_5040895031" evidence="1">
    <location>
        <begin position="20"/>
        <end position="241"/>
    </location>
</feature>
<protein>
    <submittedName>
        <fullName evidence="3">DUF1080 domain-containing protein</fullName>
    </submittedName>
</protein>
<feature type="domain" description="3-keto-alpha-glucoside-1,2-lyase/3-keto-2-hydroxy-glucal hydratase" evidence="2">
    <location>
        <begin position="31"/>
        <end position="239"/>
    </location>
</feature>
<name>A0A9X3F3U1_9BACT</name>
<dbReference type="GO" id="GO:0016787">
    <property type="term" value="F:hydrolase activity"/>
    <property type="evidence" value="ECO:0007669"/>
    <property type="project" value="InterPro"/>
</dbReference>
<accession>A0A9X3F3U1</accession>
<dbReference type="EMBL" id="JAPOHD010000012">
    <property type="protein sequence ID" value="MCY1720034.1"/>
    <property type="molecule type" value="Genomic_DNA"/>
</dbReference>
<keyword evidence="4" id="KW-1185">Reference proteome</keyword>
<evidence type="ECO:0000313" key="4">
    <source>
        <dbReference type="Proteomes" id="UP001145087"/>
    </source>
</evidence>
<comment type="caution">
    <text evidence="3">The sequence shown here is derived from an EMBL/GenBank/DDBJ whole genome shotgun (WGS) entry which is preliminary data.</text>
</comment>
<reference evidence="3" key="1">
    <citation type="submission" date="2022-11" db="EMBL/GenBank/DDBJ databases">
        <title>Marilongibacter aestuarii gen. nov., sp. nov., isolated from tidal flat sediment.</title>
        <authorList>
            <person name="Jiayan W."/>
        </authorList>
    </citation>
    <scope>NUCLEOTIDE SEQUENCE</scope>
    <source>
        <strain evidence="3">Z1-6</strain>
    </source>
</reference>
<dbReference type="AlphaFoldDB" id="A0A9X3F3U1"/>
<dbReference type="InterPro" id="IPR010496">
    <property type="entry name" value="AL/BT2_dom"/>
</dbReference>
<evidence type="ECO:0000259" key="2">
    <source>
        <dbReference type="Pfam" id="PF06439"/>
    </source>
</evidence>
<sequence>MKKLILSLLMVCTIVPVFSQNKLSEEQKKEGWKLLFDGTNLNSFRGLHKNENVFKGWTVENGCMKTLQPGNDEAGGALITKKKYADFEFQWDWKMESKGGNSGVKYYVLEELSDSKKSGIGLEYQMLDDNNHEWMLNGKMQSGDFHTLGALYEIYPAKNRKINPLDEWNTSRIVSKNNHVEHWLNGVEILEYERGSADFKEKVANSKFSMYPGFGEAKKGHILIQDHGSVMYFKNLFIREL</sequence>
<gene>
    <name evidence="3" type="ORF">OU798_06755</name>
</gene>
<evidence type="ECO:0000256" key="1">
    <source>
        <dbReference type="SAM" id="SignalP"/>
    </source>
</evidence>
<feature type="signal peptide" evidence="1">
    <location>
        <begin position="1"/>
        <end position="19"/>
    </location>
</feature>
<dbReference type="Proteomes" id="UP001145087">
    <property type="component" value="Unassembled WGS sequence"/>
</dbReference>
<evidence type="ECO:0000313" key="3">
    <source>
        <dbReference type="EMBL" id="MCY1720034.1"/>
    </source>
</evidence>
<dbReference type="Pfam" id="PF06439">
    <property type="entry name" value="3keto-disac_hyd"/>
    <property type="match status" value="1"/>
</dbReference>
<proteinExistence type="predicted"/>